<dbReference type="KEGG" id="slj:EGC82_06135"/>
<keyword evidence="3" id="KW-1185">Reference proteome</keyword>
<dbReference type="Pfam" id="PF13469">
    <property type="entry name" value="Sulfotransfer_3"/>
    <property type="match status" value="1"/>
</dbReference>
<dbReference type="InterPro" id="IPR026634">
    <property type="entry name" value="TPST-like"/>
</dbReference>
<dbReference type="EMBL" id="CP034015">
    <property type="protein sequence ID" value="AZG72389.1"/>
    <property type="molecule type" value="Genomic_DNA"/>
</dbReference>
<dbReference type="InterPro" id="IPR027417">
    <property type="entry name" value="P-loop_NTPase"/>
</dbReference>
<protein>
    <submittedName>
        <fullName evidence="2">Zinc chelation protein SecC</fullName>
    </submittedName>
</protein>
<dbReference type="SUPFAM" id="SSF52540">
    <property type="entry name" value="P-loop containing nucleoside triphosphate hydrolases"/>
    <property type="match status" value="1"/>
</dbReference>
<proteinExistence type="predicted"/>
<dbReference type="GO" id="GO:0008476">
    <property type="term" value="F:protein-tyrosine sulfotransferase activity"/>
    <property type="evidence" value="ECO:0007669"/>
    <property type="project" value="InterPro"/>
</dbReference>
<dbReference type="Gene3D" id="3.40.50.300">
    <property type="entry name" value="P-loop containing nucleotide triphosphate hydrolases"/>
    <property type="match status" value="1"/>
</dbReference>
<accession>A0A3G8LS58</accession>
<dbReference type="Proteomes" id="UP000278035">
    <property type="component" value="Chromosome"/>
</dbReference>
<keyword evidence="1" id="KW-0808">Transferase</keyword>
<gene>
    <name evidence="2" type="ORF">EGC82_06135</name>
</gene>
<sequence length="348" mass="39681">MHLFDRPIIILSAPRSGSTLLFEVLSKSQSIFTIGGESHALIETIPKLNIAYRKFSSNALTEQDIDDDLRQQLLQRFSDALQDSQGNQPDKNSDTSIRFLEKTPKNSLRVDFFNALFPDALFIYLVREPKENISSIMQAWRSNKFVTYPNLPGWDKRNWSLLLPEKWQQLNQQSLQSIAAFQWQEANDAIINSLQKIDPSRWCMLSYDQLITQPEQTVKKLCQFTATEFDSALAQLCSQPLPHSRYTISTPKADKWLENYHDIAQIWPSIAATLNKVNHHLHQHGQPLFATQWQHHDIAEPATSLITPQATALTKPLTKDAIYNNVPRNSPCPCGSGKRFKQCHGALS</sequence>
<dbReference type="AlphaFoldDB" id="A0A3G8LS58"/>
<dbReference type="RefSeq" id="WP_124729980.1">
    <property type="nucleotide sequence ID" value="NZ_CBCSKC010000001.1"/>
</dbReference>
<dbReference type="PANTHER" id="PTHR12788">
    <property type="entry name" value="PROTEIN-TYROSINE SULFOTRANSFERASE 2"/>
    <property type="match status" value="1"/>
</dbReference>
<evidence type="ECO:0000313" key="2">
    <source>
        <dbReference type="EMBL" id="AZG72389.1"/>
    </source>
</evidence>
<dbReference type="Gene3D" id="3.10.450.50">
    <property type="match status" value="1"/>
</dbReference>
<evidence type="ECO:0000313" key="3">
    <source>
        <dbReference type="Proteomes" id="UP000278035"/>
    </source>
</evidence>
<name>A0A3G8LS58_9GAMM</name>
<reference evidence="3" key="1">
    <citation type="submission" date="2018-11" db="EMBL/GenBank/DDBJ databases">
        <title>Shewanella sp. M2.</title>
        <authorList>
            <person name="Hwang Y.J."/>
            <person name="Hwang C.Y."/>
        </authorList>
    </citation>
    <scope>NUCLEOTIDE SEQUENCE [LARGE SCALE GENOMIC DNA]</scope>
    <source>
        <strain evidence="3">LMG 19866</strain>
    </source>
</reference>
<evidence type="ECO:0000256" key="1">
    <source>
        <dbReference type="ARBA" id="ARBA00022679"/>
    </source>
</evidence>
<dbReference type="SUPFAM" id="SSF103642">
    <property type="entry name" value="Sec-C motif"/>
    <property type="match status" value="1"/>
</dbReference>
<dbReference type="InterPro" id="IPR004027">
    <property type="entry name" value="SEC_C_motif"/>
</dbReference>
<dbReference type="OrthoDB" id="1441538at2"/>
<organism evidence="2 3">
    <name type="scientific">Shewanella livingstonensis</name>
    <dbReference type="NCBI Taxonomy" id="150120"/>
    <lineage>
        <taxon>Bacteria</taxon>
        <taxon>Pseudomonadati</taxon>
        <taxon>Pseudomonadota</taxon>
        <taxon>Gammaproteobacteria</taxon>
        <taxon>Alteromonadales</taxon>
        <taxon>Shewanellaceae</taxon>
        <taxon>Shewanella</taxon>
    </lineage>
</organism>
<dbReference type="Pfam" id="PF02810">
    <property type="entry name" value="SEC-C"/>
    <property type="match status" value="1"/>
</dbReference>
<dbReference type="PANTHER" id="PTHR12788:SF10">
    <property type="entry name" value="PROTEIN-TYROSINE SULFOTRANSFERASE"/>
    <property type="match status" value="1"/>
</dbReference>